<organism evidence="3 4">
    <name type="scientific">Alcaligenes endophyticus</name>
    <dbReference type="NCBI Taxonomy" id="1929088"/>
    <lineage>
        <taxon>Bacteria</taxon>
        <taxon>Pseudomonadati</taxon>
        <taxon>Pseudomonadota</taxon>
        <taxon>Betaproteobacteria</taxon>
        <taxon>Burkholderiales</taxon>
        <taxon>Alcaligenaceae</taxon>
        <taxon>Alcaligenes</taxon>
    </lineage>
</organism>
<dbReference type="RefSeq" id="WP_266124556.1">
    <property type="nucleotide sequence ID" value="NZ_JAJHNU010000001.1"/>
</dbReference>
<name>A0ABT8EHT7_9BURK</name>
<accession>A0ABT8EHT7</accession>
<comment type="caution">
    <text evidence="3">The sequence shown here is derived from an EMBL/GenBank/DDBJ whole genome shotgun (WGS) entry which is preliminary data.</text>
</comment>
<evidence type="ECO:0000256" key="1">
    <source>
        <dbReference type="ARBA" id="ARBA00005953"/>
    </source>
</evidence>
<proteinExistence type="inferred from homology"/>
<keyword evidence="2" id="KW-0378">Hydrolase</keyword>
<evidence type="ECO:0000313" key="4">
    <source>
        <dbReference type="Proteomes" id="UP001168613"/>
    </source>
</evidence>
<reference evidence="3" key="1">
    <citation type="submission" date="2021-11" db="EMBL/GenBank/DDBJ databases">
        <title>Draft genome sequence of Alcaligenes endophyticus type strain CCUG 75668T.</title>
        <authorList>
            <person name="Salva-Serra F."/>
            <person name="Duran R.E."/>
            <person name="Seeger M."/>
            <person name="Moore E.R.B."/>
            <person name="Jaen-Luchoro D."/>
        </authorList>
    </citation>
    <scope>NUCLEOTIDE SEQUENCE</scope>
    <source>
        <strain evidence="3">CCUG 75668</strain>
    </source>
</reference>
<dbReference type="InterPro" id="IPR029069">
    <property type="entry name" value="HotDog_dom_sf"/>
</dbReference>
<keyword evidence="4" id="KW-1185">Reference proteome</keyword>
<dbReference type="InterPro" id="IPR050563">
    <property type="entry name" value="4-hydroxybenzoyl-CoA_TE"/>
</dbReference>
<comment type="similarity">
    <text evidence="1">Belongs to the 4-hydroxybenzoyl-CoA thioesterase family.</text>
</comment>
<gene>
    <name evidence="3" type="ORF">LMS43_06085</name>
</gene>
<dbReference type="Proteomes" id="UP001168613">
    <property type="component" value="Unassembled WGS sequence"/>
</dbReference>
<dbReference type="PANTHER" id="PTHR31793">
    <property type="entry name" value="4-HYDROXYBENZOYL-COA THIOESTERASE FAMILY MEMBER"/>
    <property type="match status" value="1"/>
</dbReference>
<dbReference type="EMBL" id="JAJHNU010000001">
    <property type="protein sequence ID" value="MDN4120849.1"/>
    <property type="molecule type" value="Genomic_DNA"/>
</dbReference>
<dbReference type="PANTHER" id="PTHR31793:SF27">
    <property type="entry name" value="NOVEL THIOESTERASE SUPERFAMILY DOMAIN AND SAPOSIN A-TYPE DOMAIN CONTAINING PROTEIN (0610012H03RIK)"/>
    <property type="match status" value="1"/>
</dbReference>
<dbReference type="Gene3D" id="3.10.129.10">
    <property type="entry name" value="Hotdog Thioesterase"/>
    <property type="match status" value="1"/>
</dbReference>
<sequence length="142" mass="16058">MDKIGQANEPGLRFAHVQEVRWGDLDALNHVNNSVYFRYIEEARVQLMQHMGLTLPSDYGAVLAHTALDFLRPLLYPASIRVIIELVRIGRSSLELNVYVQDAADETIVYARGKNVLVATDRHGVSRPWMSREIEALQATLT</sequence>
<dbReference type="CDD" id="cd00586">
    <property type="entry name" value="4HBT"/>
    <property type="match status" value="1"/>
</dbReference>
<dbReference type="SUPFAM" id="SSF54637">
    <property type="entry name" value="Thioesterase/thiol ester dehydrase-isomerase"/>
    <property type="match status" value="1"/>
</dbReference>
<evidence type="ECO:0000256" key="2">
    <source>
        <dbReference type="ARBA" id="ARBA00022801"/>
    </source>
</evidence>
<dbReference type="Pfam" id="PF13279">
    <property type="entry name" value="4HBT_2"/>
    <property type="match status" value="1"/>
</dbReference>
<protein>
    <submittedName>
        <fullName evidence="3">Acyl-CoA thioesterase</fullName>
    </submittedName>
</protein>
<evidence type="ECO:0000313" key="3">
    <source>
        <dbReference type="EMBL" id="MDN4120849.1"/>
    </source>
</evidence>